<evidence type="ECO:0000256" key="1">
    <source>
        <dbReference type="SAM" id="MobiDB-lite"/>
    </source>
</evidence>
<keyword evidence="4" id="KW-1185">Reference proteome</keyword>
<keyword evidence="2" id="KW-1133">Transmembrane helix</keyword>
<sequence>MARDGSSTTWVMQGAVIVSILAHASLIAAAGLRKEGAPEELAPPADTWAGTTAAPIGGELHEVDVTGSEVGGAPVEPPPPAPAPAAPSEPPAAAPSEPVEPPPPAPPKVDPPKPKADPPKPKADPPKPKEPKEPKKDPEERVPPSEEPVPPSDERSPSSDERSPSSGKRSPVSQNTSPRTKTTPPVSENTSPSSEDKNPPGGSSPGGGGSFGAEGASSVRDLGRAFTRALPMASGSDAAWGKLPVGSGGSVEVAMIISEEGKITGVEPLAPNPPAHLLKAAKNTMALLRGGTFALQGGAVTAGKQILRLSVELSDTEAPEDPSGAGAFGLAHRWEGKRGVASFTQTSGRHVEITVQFLRVEL</sequence>
<evidence type="ECO:0000256" key="2">
    <source>
        <dbReference type="SAM" id="Phobius"/>
    </source>
</evidence>
<dbReference type="RefSeq" id="WP_271916856.1">
    <property type="nucleotide sequence ID" value="NZ_JAQNDO010000001.1"/>
</dbReference>
<feature type="transmembrane region" description="Helical" evidence="2">
    <location>
        <begin position="12"/>
        <end position="32"/>
    </location>
</feature>
<evidence type="ECO:0000313" key="4">
    <source>
        <dbReference type="Proteomes" id="UP001221411"/>
    </source>
</evidence>
<evidence type="ECO:0000313" key="3">
    <source>
        <dbReference type="EMBL" id="MDC0741550.1"/>
    </source>
</evidence>
<feature type="region of interest" description="Disordered" evidence="1">
    <location>
        <begin position="37"/>
        <end position="216"/>
    </location>
</feature>
<keyword evidence="2" id="KW-0472">Membrane</keyword>
<protein>
    <submittedName>
        <fullName evidence="3">Uncharacterized protein</fullName>
    </submittedName>
</protein>
<comment type="caution">
    <text evidence="3">The sequence shown here is derived from an EMBL/GenBank/DDBJ whole genome shotgun (WGS) entry which is preliminary data.</text>
</comment>
<dbReference type="Proteomes" id="UP001221411">
    <property type="component" value="Unassembled WGS sequence"/>
</dbReference>
<feature type="compositionally biased region" description="Basic and acidic residues" evidence="1">
    <location>
        <begin position="110"/>
        <end position="144"/>
    </location>
</feature>
<organism evidence="3 4">
    <name type="scientific">Polyangium mundeleinium</name>
    <dbReference type="NCBI Taxonomy" id="2995306"/>
    <lineage>
        <taxon>Bacteria</taxon>
        <taxon>Pseudomonadati</taxon>
        <taxon>Myxococcota</taxon>
        <taxon>Polyangia</taxon>
        <taxon>Polyangiales</taxon>
        <taxon>Polyangiaceae</taxon>
        <taxon>Polyangium</taxon>
    </lineage>
</organism>
<keyword evidence="2" id="KW-0812">Transmembrane</keyword>
<feature type="compositionally biased region" description="Pro residues" evidence="1">
    <location>
        <begin position="75"/>
        <end position="109"/>
    </location>
</feature>
<accession>A0ABT5ELF2</accession>
<feature type="compositionally biased region" description="Basic and acidic residues" evidence="1">
    <location>
        <begin position="152"/>
        <end position="163"/>
    </location>
</feature>
<feature type="compositionally biased region" description="Gly residues" evidence="1">
    <location>
        <begin position="203"/>
        <end position="212"/>
    </location>
</feature>
<gene>
    <name evidence="3" type="ORF">POL67_09350</name>
</gene>
<name>A0ABT5ELF2_9BACT</name>
<reference evidence="3 4" key="1">
    <citation type="submission" date="2022-11" db="EMBL/GenBank/DDBJ databases">
        <title>Minimal conservation of predation-associated metabolite biosynthetic gene clusters underscores biosynthetic potential of Myxococcota including descriptions for ten novel species: Archangium lansinium sp. nov., Myxococcus landrumus sp. nov., Nannocystis bai.</title>
        <authorList>
            <person name="Ahearne A."/>
            <person name="Stevens C."/>
            <person name="Dowd S."/>
        </authorList>
    </citation>
    <scope>NUCLEOTIDE SEQUENCE [LARGE SCALE GENOMIC DNA]</scope>
    <source>
        <strain evidence="3 4">RJM3</strain>
    </source>
</reference>
<dbReference type="EMBL" id="JAQNDO010000001">
    <property type="protein sequence ID" value="MDC0741550.1"/>
    <property type="molecule type" value="Genomic_DNA"/>
</dbReference>
<feature type="compositionally biased region" description="Polar residues" evidence="1">
    <location>
        <begin position="167"/>
        <end position="193"/>
    </location>
</feature>
<proteinExistence type="predicted"/>